<evidence type="ECO:0000313" key="1">
    <source>
        <dbReference type="EMBL" id="PDH33982.1"/>
    </source>
</evidence>
<comment type="caution">
    <text evidence="1">The sequence shown here is derived from an EMBL/GenBank/DDBJ whole genome shotgun (WGS) entry which is preliminary data.</text>
</comment>
<protein>
    <recommendedName>
        <fullName evidence="3">Alkyl hydroperoxide reductase subunit C/ Thiol specific antioxidant domain-containing protein</fullName>
    </recommendedName>
</protein>
<proteinExistence type="predicted"/>
<dbReference type="AlphaFoldDB" id="A0A2A5WC35"/>
<dbReference type="InterPro" id="IPR036249">
    <property type="entry name" value="Thioredoxin-like_sf"/>
</dbReference>
<gene>
    <name evidence="1" type="ORF">CNF02_06395</name>
</gene>
<sequence length="112" mass="12404">MLAGYEARREAFAEQGVGLIAGSVDDKERTAEVAADLGFPIAFNMTKDDGDAIGSWWDEKRQIIQPSEFLLTKRGRVIISVYSNGPVGRMDPNETLTLVRYLNQQRARANAS</sequence>
<organism evidence="1 2">
    <name type="scientific">OM182 bacterium MED-G28</name>
    <dbReference type="NCBI Taxonomy" id="1986256"/>
    <lineage>
        <taxon>Bacteria</taxon>
        <taxon>Pseudomonadati</taxon>
        <taxon>Pseudomonadota</taxon>
        <taxon>Gammaproteobacteria</taxon>
        <taxon>OMG group</taxon>
        <taxon>OM182 clade</taxon>
    </lineage>
</organism>
<dbReference type="Proteomes" id="UP000219329">
    <property type="component" value="Unassembled WGS sequence"/>
</dbReference>
<accession>A0A2A5WC35</accession>
<dbReference type="EMBL" id="NTJZ01000005">
    <property type="protein sequence ID" value="PDH33982.1"/>
    <property type="molecule type" value="Genomic_DNA"/>
</dbReference>
<dbReference type="Gene3D" id="3.40.30.10">
    <property type="entry name" value="Glutaredoxin"/>
    <property type="match status" value="1"/>
</dbReference>
<evidence type="ECO:0008006" key="3">
    <source>
        <dbReference type="Google" id="ProtNLM"/>
    </source>
</evidence>
<dbReference type="SUPFAM" id="SSF52833">
    <property type="entry name" value="Thioredoxin-like"/>
    <property type="match status" value="1"/>
</dbReference>
<evidence type="ECO:0000313" key="2">
    <source>
        <dbReference type="Proteomes" id="UP000219329"/>
    </source>
</evidence>
<reference evidence="1 2" key="1">
    <citation type="submission" date="2017-08" db="EMBL/GenBank/DDBJ databases">
        <title>Fine stratification of microbial communities through a metagenomic profile of the photic zone.</title>
        <authorList>
            <person name="Haro-Moreno J.M."/>
            <person name="Lopez-Perez M."/>
            <person name="De La Torre J."/>
            <person name="Picazo A."/>
            <person name="Camacho A."/>
            <person name="Rodriguez-Valera F."/>
        </authorList>
    </citation>
    <scope>NUCLEOTIDE SEQUENCE [LARGE SCALE GENOMIC DNA]</scope>
    <source>
        <strain evidence="1">MED-G28</strain>
    </source>
</reference>
<name>A0A2A5WC35_9GAMM</name>